<keyword evidence="8" id="KW-1185">Reference proteome</keyword>
<evidence type="ECO:0000313" key="7">
    <source>
        <dbReference type="EMBL" id="QYL16036.1"/>
    </source>
</evidence>
<evidence type="ECO:0000256" key="6">
    <source>
        <dbReference type="RuleBase" id="RU003707"/>
    </source>
</evidence>
<dbReference type="InterPro" id="IPR029045">
    <property type="entry name" value="ClpP/crotonase-like_dom_sf"/>
</dbReference>
<gene>
    <name evidence="7" type="ORF">K0O64_23780</name>
</gene>
<proteinExistence type="inferred from homology"/>
<keyword evidence="3" id="KW-0443">Lipid metabolism</keyword>
<evidence type="ECO:0000256" key="1">
    <source>
        <dbReference type="ARBA" id="ARBA00002994"/>
    </source>
</evidence>
<comment type="catalytic activity">
    <reaction evidence="5">
        <text>a 4-saturated-(3S)-3-hydroxyacyl-CoA = a (3E)-enoyl-CoA + H2O</text>
        <dbReference type="Rhea" id="RHEA:20724"/>
        <dbReference type="ChEBI" id="CHEBI:15377"/>
        <dbReference type="ChEBI" id="CHEBI:58521"/>
        <dbReference type="ChEBI" id="CHEBI:137480"/>
        <dbReference type="EC" id="4.2.1.17"/>
    </reaction>
</comment>
<dbReference type="Gene3D" id="3.90.226.10">
    <property type="entry name" value="2-enoyl-CoA Hydratase, Chain A, domain 1"/>
    <property type="match status" value="1"/>
</dbReference>
<sequence length="255" mass="26934">MTTDVVRIATPADHIAVVELNRPELLNALDEELMAELDVALTRLAGDDDVHVVILTGAGRGFCSGADMSILSVLAESDSTVAMMKDVSRPVMTLHRMPQLTIAAVNGPAAGAGWGLVLACDIRIAASSARFGATFARMGLGPDYGLSKTLPAAVGRDRALELLMSAKIIDAREAEKIGAVSAVVDDARAEALRLATDVVRAPGRTIRSVKRTLRFAETADFACAVDEIEAQAQAELFNHPNFMDVASGWISHVVG</sequence>
<evidence type="ECO:0000256" key="5">
    <source>
        <dbReference type="ARBA" id="ARBA00023717"/>
    </source>
</evidence>
<dbReference type="Proteomes" id="UP000825367">
    <property type="component" value="Chromosome"/>
</dbReference>
<dbReference type="Pfam" id="PF00378">
    <property type="entry name" value="ECH_1"/>
    <property type="match status" value="1"/>
</dbReference>
<reference evidence="7 8" key="1">
    <citation type="submission" date="2021-07" db="EMBL/GenBank/DDBJ databases">
        <title>Whole genome sequencing of non-tuberculosis mycobacteria type-strains.</title>
        <authorList>
            <person name="Igarashi Y."/>
            <person name="Osugi A."/>
            <person name="Mitarai S."/>
        </authorList>
    </citation>
    <scope>NUCLEOTIDE SEQUENCE [LARGE SCALE GENOMIC DNA]</scope>
    <source>
        <strain evidence="7 8">JCM 16370</strain>
    </source>
</reference>
<evidence type="ECO:0000256" key="3">
    <source>
        <dbReference type="ARBA" id="ARBA00022832"/>
    </source>
</evidence>
<dbReference type="PANTHER" id="PTHR43802">
    <property type="entry name" value="ENOYL-COA HYDRATASE"/>
    <property type="match status" value="1"/>
</dbReference>
<dbReference type="InterPro" id="IPR001753">
    <property type="entry name" value="Enoyl-CoA_hydra/iso"/>
</dbReference>
<organism evidence="7 8">
    <name type="scientific">Mycolicibacterium pallens</name>
    <dbReference type="NCBI Taxonomy" id="370524"/>
    <lineage>
        <taxon>Bacteria</taxon>
        <taxon>Bacillati</taxon>
        <taxon>Actinomycetota</taxon>
        <taxon>Actinomycetes</taxon>
        <taxon>Mycobacteriales</taxon>
        <taxon>Mycobacteriaceae</taxon>
        <taxon>Mycolicibacterium</taxon>
    </lineage>
</organism>
<accession>A0ABX8VJ83</accession>
<dbReference type="PROSITE" id="PS00166">
    <property type="entry name" value="ENOYL_COA_HYDRATASE"/>
    <property type="match status" value="1"/>
</dbReference>
<evidence type="ECO:0000313" key="8">
    <source>
        <dbReference type="Proteomes" id="UP000825367"/>
    </source>
</evidence>
<dbReference type="CDD" id="cd06558">
    <property type="entry name" value="crotonase-like"/>
    <property type="match status" value="1"/>
</dbReference>
<name>A0ABX8VJ83_9MYCO</name>
<comment type="similarity">
    <text evidence="2 6">Belongs to the enoyl-CoA hydratase/isomerase family.</text>
</comment>
<comment type="catalytic activity">
    <reaction evidence="4">
        <text>a (3S)-3-hydroxyacyl-CoA = a (2E)-enoyl-CoA + H2O</text>
        <dbReference type="Rhea" id="RHEA:16105"/>
        <dbReference type="ChEBI" id="CHEBI:15377"/>
        <dbReference type="ChEBI" id="CHEBI:57318"/>
        <dbReference type="ChEBI" id="CHEBI:58856"/>
        <dbReference type="EC" id="4.2.1.17"/>
    </reaction>
</comment>
<dbReference type="EMBL" id="CP080333">
    <property type="protein sequence ID" value="QYL16036.1"/>
    <property type="molecule type" value="Genomic_DNA"/>
</dbReference>
<dbReference type="SUPFAM" id="SSF52096">
    <property type="entry name" value="ClpP/crotonase"/>
    <property type="match status" value="1"/>
</dbReference>
<dbReference type="PANTHER" id="PTHR43802:SF1">
    <property type="entry name" value="IP11341P-RELATED"/>
    <property type="match status" value="1"/>
</dbReference>
<dbReference type="RefSeq" id="WP_096312186.1">
    <property type="nucleotide sequence ID" value="NZ_BAAAVX010000043.1"/>
</dbReference>
<dbReference type="InterPro" id="IPR018376">
    <property type="entry name" value="Enoyl-CoA_hyd/isom_CS"/>
</dbReference>
<keyword evidence="3" id="KW-0276">Fatty acid metabolism</keyword>
<comment type="function">
    <text evidence="1">Could possibly oxidize fatty acids using specific components.</text>
</comment>
<protein>
    <submittedName>
        <fullName evidence="7">Enoyl-CoA hydratase/isomerase family protein</fullName>
    </submittedName>
</protein>
<evidence type="ECO:0000256" key="2">
    <source>
        <dbReference type="ARBA" id="ARBA00005254"/>
    </source>
</evidence>
<evidence type="ECO:0000256" key="4">
    <source>
        <dbReference type="ARBA" id="ARBA00023709"/>
    </source>
</evidence>